<dbReference type="RefSeq" id="WP_092369903.1">
    <property type="nucleotide sequence ID" value="NZ_FNBM01000007.1"/>
</dbReference>
<dbReference type="OrthoDB" id="713485at2"/>
<protein>
    <submittedName>
        <fullName evidence="2">Cupin domain-containing protein</fullName>
    </submittedName>
</protein>
<dbReference type="CDD" id="cd02231">
    <property type="entry name" value="cupin_BLL6423-like"/>
    <property type="match status" value="1"/>
</dbReference>
<feature type="domain" description="Cupin type-2" evidence="1">
    <location>
        <begin position="111"/>
        <end position="167"/>
    </location>
</feature>
<dbReference type="PANTHER" id="PTHR36156">
    <property type="entry name" value="SLR2101 PROTEIN"/>
    <property type="match status" value="1"/>
</dbReference>
<dbReference type="InterPro" id="IPR014710">
    <property type="entry name" value="RmlC-like_jellyroll"/>
</dbReference>
<dbReference type="Proteomes" id="UP000243378">
    <property type="component" value="Unassembled WGS sequence"/>
</dbReference>
<dbReference type="AlphaFoldDB" id="A0A1G7RR41"/>
<reference evidence="2 3" key="1">
    <citation type="submission" date="2016-10" db="EMBL/GenBank/DDBJ databases">
        <authorList>
            <person name="de Groot N.N."/>
        </authorList>
    </citation>
    <scope>NUCLEOTIDE SEQUENCE [LARGE SCALE GENOMIC DNA]</scope>
    <source>
        <strain evidence="2 3">LMG 25475</strain>
    </source>
</reference>
<dbReference type="InterPro" id="IPR011051">
    <property type="entry name" value="RmlC_Cupin_sf"/>
</dbReference>
<evidence type="ECO:0000313" key="3">
    <source>
        <dbReference type="Proteomes" id="UP000243378"/>
    </source>
</evidence>
<sequence length="177" mass="19030">MQVRRIVTGHDEQGKAVFLADGPAPRAKNFQDMPGYGIAQLWATQPGSDAGRDLTLAGGSLVPGPGGTSLLFVSLPPDTVMAAPIDPQRAVAEMIENLPGLIDLFEVDDPAMHRSPAIDYGILLEGELWLELDDGEQRLLRPGDVVIQQGTRHAWRNRSQAVAKAVFFMVGAVPPAR</sequence>
<evidence type="ECO:0000259" key="1">
    <source>
        <dbReference type="Pfam" id="PF07883"/>
    </source>
</evidence>
<dbReference type="PANTHER" id="PTHR36156:SF2">
    <property type="entry name" value="CUPIN TYPE-2 DOMAIN-CONTAINING PROTEIN"/>
    <property type="match status" value="1"/>
</dbReference>
<organism evidence="2 3">
    <name type="scientific">Phytopseudomonas seleniipraecipitans</name>
    <dbReference type="NCBI Taxonomy" id="640205"/>
    <lineage>
        <taxon>Bacteria</taxon>
        <taxon>Pseudomonadati</taxon>
        <taxon>Pseudomonadota</taxon>
        <taxon>Gammaproteobacteria</taxon>
        <taxon>Pseudomonadales</taxon>
        <taxon>Pseudomonadaceae</taxon>
        <taxon>Phytopseudomonas</taxon>
    </lineage>
</organism>
<dbReference type="SUPFAM" id="SSF51182">
    <property type="entry name" value="RmlC-like cupins"/>
    <property type="match status" value="1"/>
</dbReference>
<name>A0A1G7RR41_9GAMM</name>
<dbReference type="EMBL" id="FNBM01000007">
    <property type="protein sequence ID" value="SDG13307.1"/>
    <property type="molecule type" value="Genomic_DNA"/>
</dbReference>
<dbReference type="InterPro" id="IPR013096">
    <property type="entry name" value="Cupin_2"/>
</dbReference>
<dbReference type="Pfam" id="PF07883">
    <property type="entry name" value="Cupin_2"/>
    <property type="match status" value="1"/>
</dbReference>
<dbReference type="Gene3D" id="2.60.120.10">
    <property type="entry name" value="Jelly Rolls"/>
    <property type="match status" value="1"/>
</dbReference>
<proteinExistence type="predicted"/>
<evidence type="ECO:0000313" key="2">
    <source>
        <dbReference type="EMBL" id="SDG13307.1"/>
    </source>
</evidence>
<dbReference type="Gene3D" id="2.20.70.150">
    <property type="match status" value="1"/>
</dbReference>
<gene>
    <name evidence="2" type="ORF">SAMN05216381_3246</name>
</gene>
<dbReference type="InterPro" id="IPR047142">
    <property type="entry name" value="OryJ/VirC-like"/>
</dbReference>
<dbReference type="STRING" id="640205.SAMN05216381_3246"/>
<accession>A0A1G7RR41</accession>